<keyword evidence="2" id="KW-0732">Signal</keyword>
<feature type="compositionally biased region" description="Low complexity" evidence="1">
    <location>
        <begin position="231"/>
        <end position="252"/>
    </location>
</feature>
<feature type="compositionally biased region" description="Low complexity" evidence="1">
    <location>
        <begin position="24"/>
        <end position="40"/>
    </location>
</feature>
<feature type="compositionally biased region" description="Low complexity" evidence="1">
    <location>
        <begin position="66"/>
        <end position="82"/>
    </location>
</feature>
<dbReference type="AlphaFoldDB" id="A0A4Y8RPW3"/>
<comment type="caution">
    <text evidence="3">The sequence shown here is derived from an EMBL/GenBank/DDBJ whole genome shotgun (WGS) entry which is preliminary data.</text>
</comment>
<protein>
    <recommendedName>
        <fullName evidence="5">HEAT repeat domain-containing protein</fullName>
    </recommendedName>
</protein>
<proteinExistence type="predicted"/>
<name>A0A4Y8RPW3_9HYPH</name>
<evidence type="ECO:0000313" key="3">
    <source>
        <dbReference type="EMBL" id="TFF25105.1"/>
    </source>
</evidence>
<keyword evidence="4" id="KW-1185">Reference proteome</keyword>
<evidence type="ECO:0000313" key="4">
    <source>
        <dbReference type="Proteomes" id="UP000298179"/>
    </source>
</evidence>
<feature type="compositionally biased region" description="Gly residues" evidence="1">
    <location>
        <begin position="253"/>
        <end position="263"/>
    </location>
</feature>
<feature type="region of interest" description="Disordered" evidence="1">
    <location>
        <begin position="24"/>
        <end position="95"/>
    </location>
</feature>
<feature type="region of interest" description="Disordered" evidence="1">
    <location>
        <begin position="200"/>
        <end position="285"/>
    </location>
</feature>
<sequence length="285" mass="28684">MKWLPYPSVFSAFLLAMAVTLPGAAQQPAAQRPAIQEPAGEAPPAPVAEKSDRLGNDSPDKPETPPASAADAASTPTNDATAGQDEAAVDSQAAERFLEDPGALLDLYPEGGAALTEAVRRLAVADERTLDGILSLAKTADPRLQAAIGRGLAKAAVALAAKDPKRAARMQQRVAASGIDTLQTAFRVEQNDVETAVVRPRLTGGGDAPPAGRTTASDVIRIPNAGGTVTAGSEPSTSVSASAAPTSTTAPPSGGGSFGGGDSLGFLAGLVDNNKDDTSPSSPTR</sequence>
<gene>
    <name evidence="3" type="ORF">E3C22_06910</name>
</gene>
<evidence type="ECO:0000256" key="2">
    <source>
        <dbReference type="SAM" id="SignalP"/>
    </source>
</evidence>
<dbReference type="RefSeq" id="WP_134761275.1">
    <property type="nucleotide sequence ID" value="NZ_SOZD01000002.1"/>
</dbReference>
<dbReference type="Proteomes" id="UP000298179">
    <property type="component" value="Unassembled WGS sequence"/>
</dbReference>
<feature type="signal peptide" evidence="2">
    <location>
        <begin position="1"/>
        <end position="25"/>
    </location>
</feature>
<dbReference type="EMBL" id="SOZD01000002">
    <property type="protein sequence ID" value="TFF25105.1"/>
    <property type="molecule type" value="Genomic_DNA"/>
</dbReference>
<accession>A0A4Y8RPW3</accession>
<feature type="compositionally biased region" description="Basic and acidic residues" evidence="1">
    <location>
        <begin position="49"/>
        <end position="63"/>
    </location>
</feature>
<organism evidence="3 4">
    <name type="scientific">Jiella endophytica</name>
    <dbReference type="NCBI Taxonomy" id="2558362"/>
    <lineage>
        <taxon>Bacteria</taxon>
        <taxon>Pseudomonadati</taxon>
        <taxon>Pseudomonadota</taxon>
        <taxon>Alphaproteobacteria</taxon>
        <taxon>Hyphomicrobiales</taxon>
        <taxon>Aurantimonadaceae</taxon>
        <taxon>Jiella</taxon>
    </lineage>
</organism>
<evidence type="ECO:0000256" key="1">
    <source>
        <dbReference type="SAM" id="MobiDB-lite"/>
    </source>
</evidence>
<evidence type="ECO:0008006" key="5">
    <source>
        <dbReference type="Google" id="ProtNLM"/>
    </source>
</evidence>
<reference evidence="3 4" key="1">
    <citation type="submission" date="2019-03" db="EMBL/GenBank/DDBJ databases">
        <title>Jiella endophytica sp. nov., a novel endophytic bacterium isolated from root of Ficus microcarpa Linn. f.</title>
        <authorList>
            <person name="Tuo L."/>
        </authorList>
    </citation>
    <scope>NUCLEOTIDE SEQUENCE [LARGE SCALE GENOMIC DNA]</scope>
    <source>
        <strain evidence="3 4">CBS5Q-3</strain>
    </source>
</reference>
<feature type="chain" id="PRO_5021273170" description="HEAT repeat domain-containing protein" evidence="2">
    <location>
        <begin position="26"/>
        <end position="285"/>
    </location>
</feature>